<dbReference type="Proteomes" id="UP000028760">
    <property type="component" value="Unassembled WGS sequence"/>
</dbReference>
<feature type="compositionally biased region" description="Low complexity" evidence="1">
    <location>
        <begin position="463"/>
        <end position="478"/>
    </location>
</feature>
<dbReference type="PANTHER" id="PTHR12112:SF49">
    <property type="entry name" value="DHHA2 DOMAIN-CONTAINING PROTEIN"/>
    <property type="match status" value="1"/>
</dbReference>
<dbReference type="EMBL" id="AYCK01002910">
    <property type="status" value="NOT_ANNOTATED_CDS"/>
    <property type="molecule type" value="Genomic_DNA"/>
</dbReference>
<reference evidence="3" key="1">
    <citation type="submission" date="2013-10" db="EMBL/GenBank/DDBJ databases">
        <authorList>
            <person name="Schartl M."/>
            <person name="Warren W."/>
        </authorList>
    </citation>
    <scope>NUCLEOTIDE SEQUENCE [LARGE SCALE GENOMIC DNA]</scope>
    <source>
        <strain evidence="3">female</strain>
    </source>
</reference>
<name>A0A096MCU0_POEFO</name>
<reference evidence="2" key="3">
    <citation type="submission" date="2025-09" db="UniProtKB">
        <authorList>
            <consortium name="Ensembl"/>
        </authorList>
    </citation>
    <scope>IDENTIFICATION</scope>
</reference>
<dbReference type="OMA" id="VINPCER"/>
<dbReference type="GeneTree" id="ENSGT00940000154422"/>
<proteinExistence type="predicted"/>
<sequence length="616" mass="66931">FFQAGLPEGPIHAVLGGPEPDVGTVAATLCLALHLSQKQPSGGVCVPLLCRKQCSTELPEETVRYLRRVKISESALLWREDIDLVNLHHTGKLLLTLLRDGLLESSEYHTVESSVLRVVHQDGQQDAADDGAMSALTTVAREILQDAVEQSRAALGELLGALLVFYSFSQSGKEWGDVTVDQPDEVKQQVWLCSEKPPSQLFCSIKLLHLKSPKIVLNELNLSQLLMMELKEFTDGEMTLALTSLTTDKEDWHNYVDDLKLFCHQNGYDVLVAVLSIRDTVHHPRQQVAVYSNNTDILNQICAELEESSSWSFSGETEERENLQVYHIPINTSGPSGTLPLLLEDIQSILKDFVSRRNSVLGCHPSSRTSSTEGVAGSVEFSQGSSGINDMDGSDTERVNVSLKVIAEGEEEMGAVGVGVGGELLSPDSGMTTIRSSRSSKESSVFLSDDSPAGEGPAGGPGLLLLRNPSPLGFSSLSPPVPPERRKHRSSKNKKDNFNLFSFDPLHSRDQPLPAEGELVDSLEGVDEVERRAGSSSLSELDEMSLIDFSAPNSIGGLESGNSSIDHHGQIYGNEMMDTMVPPTPVNSLVGSRPPSSCGVRFFPEDVVERINGLQH</sequence>
<dbReference type="STRING" id="48698.ENSPFOP00000029231"/>
<dbReference type="Gene3D" id="3.90.1640.10">
    <property type="entry name" value="inorganic pyrophosphatase (n-terminal core)"/>
    <property type="match status" value="1"/>
</dbReference>
<accession>A0A096MCU0</accession>
<dbReference type="AlphaFoldDB" id="A0A096MCU0"/>
<dbReference type="InterPro" id="IPR038222">
    <property type="entry name" value="DHHA2_dom_sf"/>
</dbReference>
<dbReference type="Ensembl" id="ENSPFOT00000029648.1">
    <property type="protein sequence ID" value="ENSPFOP00000029231.1"/>
    <property type="gene ID" value="ENSPFOG00000018358.2"/>
</dbReference>
<dbReference type="Gene3D" id="3.10.310.20">
    <property type="entry name" value="DHHA2 domain"/>
    <property type="match status" value="1"/>
</dbReference>
<keyword evidence="3" id="KW-1185">Reference proteome</keyword>
<evidence type="ECO:0000313" key="3">
    <source>
        <dbReference type="Proteomes" id="UP000028760"/>
    </source>
</evidence>
<dbReference type="PANTHER" id="PTHR12112">
    <property type="entry name" value="BNIP - RELATED"/>
    <property type="match status" value="1"/>
</dbReference>
<evidence type="ECO:0000313" key="2">
    <source>
        <dbReference type="Ensembl" id="ENSPFOP00000029231.1"/>
    </source>
</evidence>
<feature type="region of interest" description="Disordered" evidence="1">
    <location>
        <begin position="419"/>
        <end position="513"/>
    </location>
</feature>
<reference evidence="2" key="2">
    <citation type="submission" date="2025-08" db="UniProtKB">
        <authorList>
            <consortium name="Ensembl"/>
        </authorList>
    </citation>
    <scope>IDENTIFICATION</scope>
</reference>
<dbReference type="GO" id="GO:0005737">
    <property type="term" value="C:cytoplasm"/>
    <property type="evidence" value="ECO:0007669"/>
    <property type="project" value="TreeGrafter"/>
</dbReference>
<evidence type="ECO:0000256" key="1">
    <source>
        <dbReference type="SAM" id="MobiDB-lite"/>
    </source>
</evidence>
<dbReference type="eggNOG" id="KOG4129">
    <property type="taxonomic scope" value="Eukaryota"/>
</dbReference>
<organism evidence="2 3">
    <name type="scientific">Poecilia formosa</name>
    <name type="common">Amazon molly</name>
    <name type="synonym">Limia formosa</name>
    <dbReference type="NCBI Taxonomy" id="48698"/>
    <lineage>
        <taxon>Eukaryota</taxon>
        <taxon>Metazoa</taxon>
        <taxon>Chordata</taxon>
        <taxon>Craniata</taxon>
        <taxon>Vertebrata</taxon>
        <taxon>Euteleostomi</taxon>
        <taxon>Actinopterygii</taxon>
        <taxon>Neopterygii</taxon>
        <taxon>Teleostei</taxon>
        <taxon>Neoteleostei</taxon>
        <taxon>Acanthomorphata</taxon>
        <taxon>Ovalentaria</taxon>
        <taxon>Atherinomorphae</taxon>
        <taxon>Cyprinodontiformes</taxon>
        <taxon>Poeciliidae</taxon>
        <taxon>Poeciliinae</taxon>
        <taxon>Poecilia</taxon>
    </lineage>
</organism>
<protein>
    <submittedName>
        <fullName evidence="2">Uncharacterized protein</fullName>
    </submittedName>
</protein>